<reference evidence="4" key="1">
    <citation type="submission" date="2016-06" db="UniProtKB">
        <authorList>
            <consortium name="WormBaseParasite"/>
        </authorList>
    </citation>
    <scope>IDENTIFICATION</scope>
</reference>
<dbReference type="STRING" id="387005.A0A183HJ14"/>
<sequence>MWPNGLGELTEVNLTIGMQQLFKVGKRLSKRYVSRMPPFLSKNYNNKEIYIRSTDVNRTITSAMAVLAGMFPNGIAGKDYPKENSEINWPRGWIPIPVHTVELKHDHEGYPFYYCKQAQLLVEKAFQSNDFREITAMHQELLTYLSNVTGYQNLQLKERFNSILDTLIIEVSIKLIMSELVTF</sequence>
<dbReference type="WBParaSite" id="OFLC_0000747501-mRNA-1">
    <property type="protein sequence ID" value="OFLC_0000747501-mRNA-1"/>
    <property type="gene ID" value="OFLC_0000747501"/>
</dbReference>
<dbReference type="CDD" id="cd07061">
    <property type="entry name" value="HP_HAP_like"/>
    <property type="match status" value="1"/>
</dbReference>
<dbReference type="Proteomes" id="UP000267606">
    <property type="component" value="Unassembled WGS sequence"/>
</dbReference>
<accession>A0A183HJ14</accession>
<gene>
    <name evidence="2" type="ORF">OFLC_LOCUS7479</name>
</gene>
<evidence type="ECO:0000313" key="3">
    <source>
        <dbReference type="Proteomes" id="UP000267606"/>
    </source>
</evidence>
<dbReference type="InterPro" id="IPR050645">
    <property type="entry name" value="Histidine_acid_phosphatase"/>
</dbReference>
<dbReference type="EMBL" id="UZAJ01007839">
    <property type="protein sequence ID" value="VDO51163.1"/>
    <property type="molecule type" value="Genomic_DNA"/>
</dbReference>
<dbReference type="Pfam" id="PF00328">
    <property type="entry name" value="His_Phos_2"/>
    <property type="match status" value="1"/>
</dbReference>
<evidence type="ECO:0000313" key="2">
    <source>
        <dbReference type="EMBL" id="VDO51163.1"/>
    </source>
</evidence>
<reference evidence="2 3" key="2">
    <citation type="submission" date="2018-11" db="EMBL/GenBank/DDBJ databases">
        <authorList>
            <consortium name="Pathogen Informatics"/>
        </authorList>
    </citation>
    <scope>NUCLEOTIDE SEQUENCE [LARGE SCALE GENOMIC DNA]</scope>
</reference>
<keyword evidence="3" id="KW-1185">Reference proteome</keyword>
<organism evidence="4">
    <name type="scientific">Onchocerca flexuosa</name>
    <dbReference type="NCBI Taxonomy" id="387005"/>
    <lineage>
        <taxon>Eukaryota</taxon>
        <taxon>Metazoa</taxon>
        <taxon>Ecdysozoa</taxon>
        <taxon>Nematoda</taxon>
        <taxon>Chromadorea</taxon>
        <taxon>Rhabditida</taxon>
        <taxon>Spirurina</taxon>
        <taxon>Spiruromorpha</taxon>
        <taxon>Filarioidea</taxon>
        <taxon>Onchocercidae</taxon>
        <taxon>Onchocerca</taxon>
    </lineage>
</organism>
<evidence type="ECO:0000313" key="4">
    <source>
        <dbReference type="WBParaSite" id="OFLC_0000747501-mRNA-1"/>
    </source>
</evidence>
<dbReference type="AlphaFoldDB" id="A0A183HJ14"/>
<dbReference type="GO" id="GO:0016791">
    <property type="term" value="F:phosphatase activity"/>
    <property type="evidence" value="ECO:0007669"/>
    <property type="project" value="TreeGrafter"/>
</dbReference>
<dbReference type="InterPro" id="IPR000560">
    <property type="entry name" value="His_Pase_clade-2"/>
</dbReference>
<protein>
    <submittedName>
        <fullName evidence="4">Sulfatase domain-containing protein</fullName>
    </submittedName>
</protein>
<dbReference type="InterPro" id="IPR029033">
    <property type="entry name" value="His_PPase_superfam"/>
</dbReference>
<comment type="similarity">
    <text evidence="1">Belongs to the histidine acid phosphatase family.</text>
</comment>
<name>A0A183HJ14_9BILA</name>
<dbReference type="PANTHER" id="PTHR11567">
    <property type="entry name" value="ACID PHOSPHATASE-RELATED"/>
    <property type="match status" value="1"/>
</dbReference>
<dbReference type="PANTHER" id="PTHR11567:SF198">
    <property type="entry name" value="HISTIDINE ACID PHOSPHATASE"/>
    <property type="match status" value="1"/>
</dbReference>
<dbReference type="SUPFAM" id="SSF53254">
    <property type="entry name" value="Phosphoglycerate mutase-like"/>
    <property type="match status" value="1"/>
</dbReference>
<dbReference type="Gene3D" id="3.40.50.1240">
    <property type="entry name" value="Phosphoglycerate mutase-like"/>
    <property type="match status" value="1"/>
</dbReference>
<evidence type="ECO:0000256" key="1">
    <source>
        <dbReference type="ARBA" id="ARBA00005375"/>
    </source>
</evidence>
<proteinExistence type="inferred from homology"/>